<evidence type="ECO:0000256" key="1">
    <source>
        <dbReference type="SAM" id="MobiDB-lite"/>
    </source>
</evidence>
<protein>
    <submittedName>
        <fullName evidence="2">Uncharacterized protein</fullName>
    </submittedName>
</protein>
<gene>
    <name evidence="2" type="ORF">PLEPLA_LOCUS24053</name>
</gene>
<organism evidence="2 3">
    <name type="scientific">Pleuronectes platessa</name>
    <name type="common">European plaice</name>
    <dbReference type="NCBI Taxonomy" id="8262"/>
    <lineage>
        <taxon>Eukaryota</taxon>
        <taxon>Metazoa</taxon>
        <taxon>Chordata</taxon>
        <taxon>Craniata</taxon>
        <taxon>Vertebrata</taxon>
        <taxon>Euteleostomi</taxon>
        <taxon>Actinopterygii</taxon>
        <taxon>Neopterygii</taxon>
        <taxon>Teleostei</taxon>
        <taxon>Neoteleostei</taxon>
        <taxon>Acanthomorphata</taxon>
        <taxon>Carangaria</taxon>
        <taxon>Pleuronectiformes</taxon>
        <taxon>Pleuronectoidei</taxon>
        <taxon>Pleuronectidae</taxon>
        <taxon>Pleuronectes</taxon>
    </lineage>
</organism>
<dbReference type="AlphaFoldDB" id="A0A9N7UP02"/>
<reference evidence="2" key="1">
    <citation type="submission" date="2020-03" db="EMBL/GenBank/DDBJ databases">
        <authorList>
            <person name="Weist P."/>
        </authorList>
    </citation>
    <scope>NUCLEOTIDE SEQUENCE</scope>
</reference>
<dbReference type="EMBL" id="CADEAL010001846">
    <property type="protein sequence ID" value="CAB1436039.1"/>
    <property type="molecule type" value="Genomic_DNA"/>
</dbReference>
<proteinExistence type="predicted"/>
<sequence length="405" mass="44321">METRHLDEDAYGKTARLRSPTPQWLVWLQARGVFGVINLHSWTVGKKLERRAWVFERSRLESVLLINSGGHFGGGSSSHDASWEPSVGGLPICRRPQNSLEGLHIPSDQETPCIPQEELESIAGHWEISVEESHANALRHTSCGVRKADVKLDCVSGPGAVKGFSHRSAIDSLNPAAPTSVPPAVALHQATLNPHTHTLYITKTPTTVTHVSVWRKDRASPKTLPSSLLGALFAPVSPISGLNLSFALTSKPCPQPLTLRCPPIIYLSPHVFLFSQTICYAHALPSLRSPTDRPSPCLAWRRVNSPAGIGRKWLSFSAAHGTSTALTVRAGKCSQTKPTKTHHRPATEQQEQIQRLELWASRSFPDALENAAAAAAGQHVGSESQKLGYELLQDDEGSRRRQKRR</sequence>
<comment type="caution">
    <text evidence="2">The sequence shown here is derived from an EMBL/GenBank/DDBJ whole genome shotgun (WGS) entry which is preliminary data.</text>
</comment>
<accession>A0A9N7UP02</accession>
<evidence type="ECO:0000313" key="2">
    <source>
        <dbReference type="EMBL" id="CAB1436039.1"/>
    </source>
</evidence>
<evidence type="ECO:0000313" key="3">
    <source>
        <dbReference type="Proteomes" id="UP001153269"/>
    </source>
</evidence>
<feature type="region of interest" description="Disordered" evidence="1">
    <location>
        <begin position="375"/>
        <end position="405"/>
    </location>
</feature>
<name>A0A9N7UP02_PLEPL</name>
<keyword evidence="3" id="KW-1185">Reference proteome</keyword>
<dbReference type="Proteomes" id="UP001153269">
    <property type="component" value="Unassembled WGS sequence"/>
</dbReference>